<dbReference type="EMBL" id="PPSL01000003">
    <property type="protein sequence ID" value="PQJ10733.1"/>
    <property type="molecule type" value="Genomic_DNA"/>
</dbReference>
<dbReference type="InterPro" id="IPR013656">
    <property type="entry name" value="PAS_4"/>
</dbReference>
<evidence type="ECO:0000259" key="7">
    <source>
        <dbReference type="PROSITE" id="PS50109"/>
    </source>
</evidence>
<keyword evidence="11" id="KW-1185">Reference proteome</keyword>
<dbReference type="InterPro" id="IPR000700">
    <property type="entry name" value="PAS-assoc_C"/>
</dbReference>
<dbReference type="Pfam" id="PF00989">
    <property type="entry name" value="PAS"/>
    <property type="match status" value="1"/>
</dbReference>
<name>A0A2S7SV17_9BACT</name>
<dbReference type="CDD" id="cd00130">
    <property type="entry name" value="PAS"/>
    <property type="match status" value="2"/>
</dbReference>
<gene>
    <name evidence="10" type="ORF">CJD36_012240</name>
</gene>
<dbReference type="Gene3D" id="3.30.450.20">
    <property type="entry name" value="PAS domain"/>
    <property type="match status" value="3"/>
</dbReference>
<evidence type="ECO:0000259" key="9">
    <source>
        <dbReference type="PROSITE" id="PS50113"/>
    </source>
</evidence>
<dbReference type="NCBIfam" id="TIGR00229">
    <property type="entry name" value="sensory_box"/>
    <property type="match status" value="2"/>
</dbReference>
<dbReference type="Pfam" id="PF08448">
    <property type="entry name" value="PAS_4"/>
    <property type="match status" value="1"/>
</dbReference>
<dbReference type="InterPro" id="IPR000014">
    <property type="entry name" value="PAS"/>
</dbReference>
<dbReference type="GO" id="GO:0006355">
    <property type="term" value="P:regulation of DNA-templated transcription"/>
    <property type="evidence" value="ECO:0007669"/>
    <property type="project" value="InterPro"/>
</dbReference>
<feature type="domain" description="PAC" evidence="9">
    <location>
        <begin position="196"/>
        <end position="247"/>
    </location>
</feature>
<dbReference type="Gene3D" id="3.30.565.10">
    <property type="entry name" value="Histidine kinase-like ATPase, C-terminal domain"/>
    <property type="match status" value="1"/>
</dbReference>
<dbReference type="FunFam" id="3.30.565.10:FF:000006">
    <property type="entry name" value="Sensor histidine kinase WalK"/>
    <property type="match status" value="1"/>
</dbReference>
<dbReference type="PRINTS" id="PR00344">
    <property type="entry name" value="BCTRLSENSOR"/>
</dbReference>
<dbReference type="InterPro" id="IPR013767">
    <property type="entry name" value="PAS_fold"/>
</dbReference>
<dbReference type="SMART" id="SM00388">
    <property type="entry name" value="HisKA"/>
    <property type="match status" value="1"/>
</dbReference>
<comment type="catalytic activity">
    <reaction evidence="1">
        <text>ATP + protein L-histidine = ADP + protein N-phospho-L-histidine.</text>
        <dbReference type="EC" id="2.7.13.3"/>
    </reaction>
</comment>
<dbReference type="InterPro" id="IPR005467">
    <property type="entry name" value="His_kinase_dom"/>
</dbReference>
<evidence type="ECO:0000256" key="5">
    <source>
        <dbReference type="ARBA" id="ARBA00022777"/>
    </source>
</evidence>
<dbReference type="PROSITE" id="PS50109">
    <property type="entry name" value="HIS_KIN"/>
    <property type="match status" value="1"/>
</dbReference>
<evidence type="ECO:0000259" key="8">
    <source>
        <dbReference type="PROSITE" id="PS50112"/>
    </source>
</evidence>
<dbReference type="InterPro" id="IPR036097">
    <property type="entry name" value="HisK_dim/P_sf"/>
</dbReference>
<feature type="domain" description="PAS" evidence="8">
    <location>
        <begin position="255"/>
        <end position="292"/>
    </location>
</feature>
<evidence type="ECO:0000256" key="3">
    <source>
        <dbReference type="ARBA" id="ARBA00022553"/>
    </source>
</evidence>
<accession>A0A2S7SV17</accession>
<dbReference type="InterPro" id="IPR036890">
    <property type="entry name" value="HATPase_C_sf"/>
</dbReference>
<dbReference type="InterPro" id="IPR004358">
    <property type="entry name" value="Sig_transdc_His_kin-like_C"/>
</dbReference>
<dbReference type="PANTHER" id="PTHR43304">
    <property type="entry name" value="PHYTOCHROME-LIKE PROTEIN CPH1"/>
    <property type="match status" value="1"/>
</dbReference>
<dbReference type="AlphaFoldDB" id="A0A2S7SV17"/>
<evidence type="ECO:0000313" key="10">
    <source>
        <dbReference type="EMBL" id="PQJ10733.1"/>
    </source>
</evidence>
<evidence type="ECO:0000256" key="2">
    <source>
        <dbReference type="ARBA" id="ARBA00012438"/>
    </source>
</evidence>
<evidence type="ECO:0000256" key="4">
    <source>
        <dbReference type="ARBA" id="ARBA00022679"/>
    </source>
</evidence>
<feature type="domain" description="Histidine kinase" evidence="7">
    <location>
        <begin position="389"/>
        <end position="602"/>
    </location>
</feature>
<keyword evidence="4" id="KW-0808">Transferase</keyword>
<dbReference type="SUPFAM" id="SSF55874">
    <property type="entry name" value="ATPase domain of HSP90 chaperone/DNA topoisomerase II/histidine kinase"/>
    <property type="match status" value="1"/>
</dbReference>
<dbReference type="SUPFAM" id="SSF47384">
    <property type="entry name" value="Homodimeric domain of signal transducing histidine kinase"/>
    <property type="match status" value="1"/>
</dbReference>
<dbReference type="InterPro" id="IPR003661">
    <property type="entry name" value="HisK_dim/P_dom"/>
</dbReference>
<protein>
    <recommendedName>
        <fullName evidence="2">histidine kinase</fullName>
        <ecNumber evidence="2">2.7.13.3</ecNumber>
    </recommendedName>
</protein>
<sequence length="602" mass="68233">MKTTHHSGEQKALFESIINYSDDAIISKSLDGLINSWNRAAEMLFGYTYEEVIGQHISMIIPPERISEEQLIITKIKAGENVKHFETERLRKNGSRVHISLTVSPIKNDDGVIIGASKIALQALLHNVNQLARVGGWEIDFVSGAVYWSSITKEIHEVPVDYQPDGISAILFYAVGVDRDLISQKISQTIESGIQFDIEIPIITAKGNKKWVRVVGDRKSEEGVYTGVYGSFQDIDARKNAQVAADKILNERNTILESIGDAFFAVERNWVVTYWNNVAEKILGTPKENIVGYGLWDVFADSRGSKSYINYTKALDTNMPVHFEEYYKPLDTWYEISAYPSPDGLSVYFKDINDRKNAEIKLKLFNDHLSRQKKELEISNAELEQFAYVASHDLQEPLRMVTSFLVQLEKKYSDVIDEAGKRYIYFAVDGAKRMRQIILDLLEFSRVGRHEDKAEDIDMEGLVKDICVLYKKQVDETAAFITTYNLPVLHCARSPMRQVLQNLIGNGLKYFRPPFPPSITISATDVGAFWQFSVADNGIGISEEYFDKIFIIFQRLHQKEEYSGTGMGLAIAKKIVENLGGNIWVTSQEGVGSTFYFTILKK</sequence>
<keyword evidence="3" id="KW-0597">Phosphoprotein</keyword>
<dbReference type="CDD" id="cd00082">
    <property type="entry name" value="HisKA"/>
    <property type="match status" value="1"/>
</dbReference>
<feature type="domain" description="PAS" evidence="8">
    <location>
        <begin position="10"/>
        <end position="64"/>
    </location>
</feature>
<dbReference type="PROSITE" id="PS50112">
    <property type="entry name" value="PAS"/>
    <property type="match status" value="2"/>
</dbReference>
<dbReference type="PANTHER" id="PTHR43304:SF1">
    <property type="entry name" value="PAC DOMAIN-CONTAINING PROTEIN"/>
    <property type="match status" value="1"/>
</dbReference>
<evidence type="ECO:0000313" key="11">
    <source>
        <dbReference type="Proteomes" id="UP000239872"/>
    </source>
</evidence>
<reference evidence="10 11" key="1">
    <citation type="submission" date="2018-01" db="EMBL/GenBank/DDBJ databases">
        <title>A novel member of the phylum Bacteroidetes isolated from glacier ice.</title>
        <authorList>
            <person name="Liu Q."/>
            <person name="Xin Y.-H."/>
        </authorList>
    </citation>
    <scope>NUCLEOTIDE SEQUENCE [LARGE SCALE GENOMIC DNA]</scope>
    <source>
        <strain evidence="10 11">RB1R16</strain>
    </source>
</reference>
<organism evidence="10 11">
    <name type="scientific">Flavipsychrobacter stenotrophus</name>
    <dbReference type="NCBI Taxonomy" id="2077091"/>
    <lineage>
        <taxon>Bacteria</taxon>
        <taxon>Pseudomonadati</taxon>
        <taxon>Bacteroidota</taxon>
        <taxon>Chitinophagia</taxon>
        <taxon>Chitinophagales</taxon>
        <taxon>Chitinophagaceae</taxon>
        <taxon>Flavipsychrobacter</taxon>
    </lineage>
</organism>
<dbReference type="InterPro" id="IPR003594">
    <property type="entry name" value="HATPase_dom"/>
</dbReference>
<dbReference type="EC" id="2.7.13.3" evidence="2"/>
<evidence type="ECO:0000256" key="6">
    <source>
        <dbReference type="SAM" id="Coils"/>
    </source>
</evidence>
<dbReference type="Pfam" id="PF02518">
    <property type="entry name" value="HATPase_c"/>
    <property type="match status" value="1"/>
</dbReference>
<dbReference type="GO" id="GO:0000155">
    <property type="term" value="F:phosphorelay sensor kinase activity"/>
    <property type="evidence" value="ECO:0007669"/>
    <property type="project" value="InterPro"/>
</dbReference>
<dbReference type="InterPro" id="IPR052162">
    <property type="entry name" value="Sensor_kinase/Photoreceptor"/>
</dbReference>
<dbReference type="InterPro" id="IPR035965">
    <property type="entry name" value="PAS-like_dom_sf"/>
</dbReference>
<evidence type="ECO:0000256" key="1">
    <source>
        <dbReference type="ARBA" id="ARBA00000085"/>
    </source>
</evidence>
<dbReference type="SMART" id="SM00091">
    <property type="entry name" value="PAS"/>
    <property type="match status" value="2"/>
</dbReference>
<keyword evidence="6" id="KW-0175">Coiled coil</keyword>
<dbReference type="SUPFAM" id="SSF55785">
    <property type="entry name" value="PYP-like sensor domain (PAS domain)"/>
    <property type="match status" value="3"/>
</dbReference>
<dbReference type="Proteomes" id="UP000239872">
    <property type="component" value="Unassembled WGS sequence"/>
</dbReference>
<dbReference type="RefSeq" id="WP_105039460.1">
    <property type="nucleotide sequence ID" value="NZ_PPSL01000003.1"/>
</dbReference>
<proteinExistence type="predicted"/>
<comment type="caution">
    <text evidence="10">The sequence shown here is derived from an EMBL/GenBank/DDBJ whole genome shotgun (WGS) entry which is preliminary data.</text>
</comment>
<dbReference type="SMART" id="SM00387">
    <property type="entry name" value="HATPase_c"/>
    <property type="match status" value="1"/>
</dbReference>
<dbReference type="Gene3D" id="1.10.287.130">
    <property type="match status" value="1"/>
</dbReference>
<keyword evidence="5" id="KW-0418">Kinase</keyword>
<dbReference type="OrthoDB" id="9124519at2"/>
<feature type="coiled-coil region" evidence="6">
    <location>
        <begin position="355"/>
        <end position="386"/>
    </location>
</feature>
<dbReference type="PROSITE" id="PS50113">
    <property type="entry name" value="PAC"/>
    <property type="match status" value="1"/>
</dbReference>